<dbReference type="AlphaFoldDB" id="A0A7J7JEX7"/>
<gene>
    <name evidence="2" type="ORF">EB796_017099</name>
</gene>
<keyword evidence="1" id="KW-0472">Membrane</keyword>
<organism evidence="2 3">
    <name type="scientific">Bugula neritina</name>
    <name type="common">Brown bryozoan</name>
    <name type="synonym">Sertularia neritina</name>
    <dbReference type="NCBI Taxonomy" id="10212"/>
    <lineage>
        <taxon>Eukaryota</taxon>
        <taxon>Metazoa</taxon>
        <taxon>Spiralia</taxon>
        <taxon>Lophotrochozoa</taxon>
        <taxon>Bryozoa</taxon>
        <taxon>Gymnolaemata</taxon>
        <taxon>Cheilostomatida</taxon>
        <taxon>Flustrina</taxon>
        <taxon>Buguloidea</taxon>
        <taxon>Bugulidae</taxon>
        <taxon>Bugula</taxon>
    </lineage>
</organism>
<name>A0A7J7JEX7_BUGNE</name>
<dbReference type="Proteomes" id="UP000593567">
    <property type="component" value="Unassembled WGS sequence"/>
</dbReference>
<evidence type="ECO:0000256" key="1">
    <source>
        <dbReference type="SAM" id="Phobius"/>
    </source>
</evidence>
<evidence type="ECO:0000313" key="2">
    <source>
        <dbReference type="EMBL" id="KAF6024597.1"/>
    </source>
</evidence>
<keyword evidence="3" id="KW-1185">Reference proteome</keyword>
<accession>A0A7J7JEX7</accession>
<protein>
    <submittedName>
        <fullName evidence="2">Uncharacterized protein</fullName>
    </submittedName>
</protein>
<proteinExistence type="predicted"/>
<keyword evidence="1" id="KW-0812">Transmembrane</keyword>
<feature type="transmembrane region" description="Helical" evidence="1">
    <location>
        <begin position="47"/>
        <end position="68"/>
    </location>
</feature>
<comment type="caution">
    <text evidence="2">The sequence shown here is derived from an EMBL/GenBank/DDBJ whole genome shotgun (WGS) entry which is preliminary data.</text>
</comment>
<evidence type="ECO:0000313" key="3">
    <source>
        <dbReference type="Proteomes" id="UP000593567"/>
    </source>
</evidence>
<reference evidence="2" key="1">
    <citation type="submission" date="2020-06" db="EMBL/GenBank/DDBJ databases">
        <title>Draft genome of Bugula neritina, a colonial animal packing powerful symbionts and potential medicines.</title>
        <authorList>
            <person name="Rayko M."/>
        </authorList>
    </citation>
    <scope>NUCLEOTIDE SEQUENCE [LARGE SCALE GENOMIC DNA]</scope>
    <source>
        <strain evidence="2">Kwan_BN1</strain>
    </source>
</reference>
<dbReference type="EMBL" id="VXIV02002556">
    <property type="protein sequence ID" value="KAF6024597.1"/>
    <property type="molecule type" value="Genomic_DNA"/>
</dbReference>
<sequence>MPVTTLTLRRIAPVAVQCCTGIQATYACKCSDIMHFLFEMMLKPGSLPPSCVLIYLIIAAPLTLAYYFPVSSPNNYCDLYPNGTEVPNCPNKIAVYTGSLDSSRSVLAFNYNRYVQCTLN</sequence>
<keyword evidence="1" id="KW-1133">Transmembrane helix</keyword>